<dbReference type="Proteomes" id="UP000287166">
    <property type="component" value="Unassembled WGS sequence"/>
</dbReference>
<name>A0A401GQH8_9APHY</name>
<dbReference type="GeneID" id="38780921"/>
<dbReference type="OrthoDB" id="3067798at2759"/>
<gene>
    <name evidence="1" type="ORF">SCP_0510630</name>
</gene>
<accession>A0A401GQH8</accession>
<organism evidence="1 2">
    <name type="scientific">Sparassis crispa</name>
    <dbReference type="NCBI Taxonomy" id="139825"/>
    <lineage>
        <taxon>Eukaryota</taxon>
        <taxon>Fungi</taxon>
        <taxon>Dikarya</taxon>
        <taxon>Basidiomycota</taxon>
        <taxon>Agaricomycotina</taxon>
        <taxon>Agaricomycetes</taxon>
        <taxon>Polyporales</taxon>
        <taxon>Sparassidaceae</taxon>
        <taxon>Sparassis</taxon>
    </lineage>
</organism>
<evidence type="ECO:0000313" key="2">
    <source>
        <dbReference type="Proteomes" id="UP000287166"/>
    </source>
</evidence>
<dbReference type="STRING" id="139825.A0A401GQH8"/>
<dbReference type="EMBL" id="BFAD01000005">
    <property type="protein sequence ID" value="GBE84004.1"/>
    <property type="molecule type" value="Genomic_DNA"/>
</dbReference>
<sequence>MQEEQLRPRFPRRNHLPALNGPVGLAAKKAHDLGRTHIAATSTIEEIRDLTIAAISAPPDSLLMSTSSVLGTGNDWVSDEYVLADLTVPHVVWHATILSTSSSAPSSPIPMLINCGLPSVLIREDIIEHFQLHRIKLSQPFPLGNTWGSGREDAHEWAKLHITSPDFSWSSISCQAIIVPSLCAPVILCNPFLKFNHLVLDISAGSLMDKCTQCNILIDVPRPPLSPPPTSPAERRREAKEMHHIQAQFFLG</sequence>
<dbReference type="AlphaFoldDB" id="A0A401GQH8"/>
<dbReference type="RefSeq" id="XP_027614917.1">
    <property type="nucleotide sequence ID" value="XM_027759116.1"/>
</dbReference>
<keyword evidence="2" id="KW-1185">Reference proteome</keyword>
<protein>
    <submittedName>
        <fullName evidence="1">Uncharacterized protein</fullName>
    </submittedName>
</protein>
<evidence type="ECO:0000313" key="1">
    <source>
        <dbReference type="EMBL" id="GBE84004.1"/>
    </source>
</evidence>
<dbReference type="InParanoid" id="A0A401GQH8"/>
<reference evidence="1 2" key="1">
    <citation type="journal article" date="2018" name="Sci. Rep.">
        <title>Genome sequence of the cauliflower mushroom Sparassis crispa (Hanabiratake) and its association with beneficial usage.</title>
        <authorList>
            <person name="Kiyama R."/>
            <person name="Furutani Y."/>
            <person name="Kawaguchi K."/>
            <person name="Nakanishi T."/>
        </authorList>
    </citation>
    <scope>NUCLEOTIDE SEQUENCE [LARGE SCALE GENOMIC DNA]</scope>
</reference>
<proteinExistence type="predicted"/>
<comment type="caution">
    <text evidence="1">The sequence shown here is derived from an EMBL/GenBank/DDBJ whole genome shotgun (WGS) entry which is preliminary data.</text>
</comment>